<reference evidence="3" key="1">
    <citation type="submission" date="2022-07" db="EMBL/GenBank/DDBJ databases">
        <title>Pseudomonas nunamit sp. nov. an antifungal species isolated from Greenland.</title>
        <authorList>
            <person name="Ntana F."/>
            <person name="Hennessy R.C."/>
            <person name="Zervas A."/>
            <person name="Stougaard P."/>
        </authorList>
    </citation>
    <scope>NUCLEOTIDE SEQUENCE</scope>
    <source>
        <strain evidence="3">In5</strain>
    </source>
</reference>
<keyword evidence="4" id="KW-1185">Reference proteome</keyword>
<dbReference type="InterPro" id="IPR018760">
    <property type="entry name" value="DUF2326"/>
</dbReference>
<accession>A0ABY5E9P5</accession>
<organism evidence="3 4">
    <name type="scientific">Pseudomonas nunensis</name>
    <dbReference type="NCBI Taxonomy" id="2961896"/>
    <lineage>
        <taxon>Bacteria</taxon>
        <taxon>Pseudomonadati</taxon>
        <taxon>Pseudomonadota</taxon>
        <taxon>Gammaproteobacteria</taxon>
        <taxon>Pseudomonadales</taxon>
        <taxon>Pseudomonadaceae</taxon>
        <taxon>Pseudomonas</taxon>
    </lineage>
</organism>
<dbReference type="Pfam" id="PF10088">
    <property type="entry name" value="DUF2326"/>
    <property type="match status" value="1"/>
</dbReference>
<evidence type="ECO:0000256" key="1">
    <source>
        <dbReference type="SAM" id="Coils"/>
    </source>
</evidence>
<feature type="domain" description="DUF2326" evidence="2">
    <location>
        <begin position="459"/>
        <end position="592"/>
    </location>
</feature>
<dbReference type="Proteomes" id="UP001059607">
    <property type="component" value="Chromosome"/>
</dbReference>
<dbReference type="RefSeq" id="WP_054615640.1">
    <property type="nucleotide sequence ID" value="NZ_CP101125.1"/>
</dbReference>
<gene>
    <name evidence="3" type="ORF">NK667_17840</name>
</gene>
<name>A0ABY5E9P5_9PSED</name>
<evidence type="ECO:0000313" key="3">
    <source>
        <dbReference type="EMBL" id="UTO12038.1"/>
    </source>
</evidence>
<keyword evidence="1" id="KW-0175">Coiled coil</keyword>
<dbReference type="EMBL" id="CP101125">
    <property type="protein sequence ID" value="UTO12038.1"/>
    <property type="molecule type" value="Genomic_DNA"/>
</dbReference>
<sequence length="595" mass="68211">MKLSRIYSNVDDKFLPIDFNSGFNVIVGQIHNPTDLNKDAHNLGKSKLAELIDFCLLKGRSKEFFLFKFLEVFESFEFYLEVSLKTGGFVTIKRAVSNNSKISLKRHSERMQNFHGLHKSQWDHFEIPISKAKVILDAYLDLSALKVWDYRDAIAYCLRSQEDYSEIFKLDQFRGRHISWKPYLGHMLGFNPEPLIKNYELKSELDSLSDKIDEVKQTIGAAQGDQEEVLNGHLTAQKNLAEKLSWQLDNLNFNSTDSIYIEQVAGEIDGELEELNKAKYYLSARLRKLQKTYHLGDGKLDVDSVAQLFKEAGVVFGDQIKRSYDELVEFNRRITYERREFIEQQVKELEDSIHEINGKAIHLHAEKSKKLSYLNSHGVFSKYKEVSNNLSEVKLLISDIEKRLLATIELKGMEDAYRDLARTKTNIVDLIRENRDSVVSAPHGIYKAIKDYFISFVSDVLDKSGIITTEQNGEGNLDYFAGIIGADGTITGECDGHSYKKMLCIGFDLAVVSAYSHEKFIRFIYHDGGLETLDDRKKLEFIEFARTASNIHGFQYFLTVIESDLPAGFKFSDNEVVRVLHDDGPSGRLFNIPTW</sequence>
<feature type="coiled-coil region" evidence="1">
    <location>
        <begin position="383"/>
        <end position="433"/>
    </location>
</feature>
<evidence type="ECO:0000313" key="4">
    <source>
        <dbReference type="Proteomes" id="UP001059607"/>
    </source>
</evidence>
<feature type="coiled-coil region" evidence="1">
    <location>
        <begin position="198"/>
        <end position="225"/>
    </location>
</feature>
<proteinExistence type="predicted"/>
<evidence type="ECO:0000259" key="2">
    <source>
        <dbReference type="Pfam" id="PF10088"/>
    </source>
</evidence>
<protein>
    <submittedName>
        <fullName evidence="3">DUF2326 domain-containing protein</fullName>
    </submittedName>
</protein>